<feature type="signal peptide" evidence="3">
    <location>
        <begin position="1"/>
        <end position="47"/>
    </location>
</feature>
<organism evidence="5 6">
    <name type="scientific">Staphylococcus microti</name>
    <dbReference type="NCBI Taxonomy" id="569857"/>
    <lineage>
        <taxon>Bacteria</taxon>
        <taxon>Bacillati</taxon>
        <taxon>Bacillota</taxon>
        <taxon>Bacilli</taxon>
        <taxon>Bacillales</taxon>
        <taxon>Staphylococcaceae</taxon>
        <taxon>Staphylococcus</taxon>
    </lineage>
</organism>
<keyword evidence="6" id="KW-1185">Reference proteome</keyword>
<evidence type="ECO:0000313" key="6">
    <source>
        <dbReference type="Proteomes" id="UP000032366"/>
    </source>
</evidence>
<feature type="compositionally biased region" description="Low complexity" evidence="2">
    <location>
        <begin position="136"/>
        <end position="165"/>
    </location>
</feature>
<feature type="compositionally biased region" description="Low complexity" evidence="2">
    <location>
        <begin position="95"/>
        <end position="117"/>
    </location>
</feature>
<reference evidence="5 6" key="1">
    <citation type="submission" date="2015-01" db="EMBL/GenBank/DDBJ databases">
        <authorList>
            <person name="Guo J."/>
        </authorList>
    </citation>
    <scope>NUCLEOTIDE SEQUENCE [LARGE SCALE GENOMIC DNA]</scope>
    <source>
        <strain evidence="5 6">DSM 22147</strain>
    </source>
</reference>
<evidence type="ECO:0000259" key="4">
    <source>
        <dbReference type="Pfam" id="PF04650"/>
    </source>
</evidence>
<dbReference type="Proteomes" id="UP000032366">
    <property type="component" value="Unassembled WGS sequence"/>
</dbReference>
<dbReference type="Pfam" id="PF04650">
    <property type="entry name" value="YSIRK_signal"/>
    <property type="match status" value="1"/>
</dbReference>
<dbReference type="EMBL" id="JXWY01000039">
    <property type="protein sequence ID" value="KIX90568.1"/>
    <property type="molecule type" value="Genomic_DNA"/>
</dbReference>
<keyword evidence="1 3" id="KW-0732">Signal</keyword>
<evidence type="ECO:0000313" key="5">
    <source>
        <dbReference type="EMBL" id="KIX90568.1"/>
    </source>
</evidence>
<dbReference type="InterPro" id="IPR005877">
    <property type="entry name" value="YSIRK_signal_dom"/>
</dbReference>
<name>A0ABR5C783_9STAP</name>
<protein>
    <recommendedName>
        <fullName evidence="4">YSIRK Gram-positive signal peptide domain-containing protein</fullName>
    </recommendedName>
</protein>
<evidence type="ECO:0000256" key="3">
    <source>
        <dbReference type="SAM" id="SignalP"/>
    </source>
</evidence>
<evidence type="ECO:0000256" key="1">
    <source>
        <dbReference type="ARBA" id="ARBA00022729"/>
    </source>
</evidence>
<accession>A0ABR5C783</accession>
<comment type="caution">
    <text evidence="5">The sequence shown here is derived from an EMBL/GenBank/DDBJ whole genome shotgun (WGS) entry which is preliminary data.</text>
</comment>
<proteinExistence type="predicted"/>
<sequence length="323" mass="35781">MSMKNYQQYKKYDRKQQVFSIRKLSYGTGSALLTTLLFLGVSQTAEASEVTEPAPETTVQNTENVATADEQPAPTENTAVANENVAEETSDEVPAETPEQPAETTEAEAPQPAVAETTPKEAQLVAEETTPEKTTTEANTPANEPTQTTSNNASTTENTTKATQQPELKNNVDNKISDVSINVKDNKIEDVVDYGNQKKVHDAIENFKLNYYKENPSASKKDYLNELSKFLGENELYDGSDYEASRSNKGLKPSEYEVKAKVSNAKAGDYFTFQHDSLTDLNGNYANNVKVQLPSFYLESDPKVEVARAVNFDNQTKKLRINF</sequence>
<feature type="region of interest" description="Disordered" evidence="2">
    <location>
        <begin position="44"/>
        <end position="174"/>
    </location>
</feature>
<gene>
    <name evidence="5" type="ORF">TP70_06510</name>
</gene>
<feature type="domain" description="YSIRK Gram-positive signal peptide" evidence="4">
    <location>
        <begin position="15"/>
        <end position="39"/>
    </location>
</feature>
<feature type="chain" id="PRO_5046656641" description="YSIRK Gram-positive signal peptide domain-containing protein" evidence="3">
    <location>
        <begin position="48"/>
        <end position="323"/>
    </location>
</feature>
<evidence type="ECO:0000256" key="2">
    <source>
        <dbReference type="SAM" id="MobiDB-lite"/>
    </source>
</evidence>
<dbReference type="NCBIfam" id="TIGR01168">
    <property type="entry name" value="YSIRK_signal"/>
    <property type="match status" value="1"/>
</dbReference>
<feature type="compositionally biased region" description="Acidic residues" evidence="2">
    <location>
        <begin position="85"/>
        <end position="94"/>
    </location>
</feature>